<organism evidence="5 6">
    <name type="scientific">Parazoarcus communis SWub3 = DSM 12120</name>
    <dbReference type="NCBI Taxonomy" id="1121029"/>
    <lineage>
        <taxon>Bacteria</taxon>
        <taxon>Pseudomonadati</taxon>
        <taxon>Pseudomonadota</taxon>
        <taxon>Betaproteobacteria</taxon>
        <taxon>Rhodocyclales</taxon>
        <taxon>Zoogloeaceae</taxon>
        <taxon>Parazoarcus</taxon>
    </lineage>
</organism>
<dbReference type="Proteomes" id="UP000248259">
    <property type="component" value="Unassembled WGS sequence"/>
</dbReference>
<accession>A0A323UXQ7</accession>
<evidence type="ECO:0000313" key="6">
    <source>
        <dbReference type="Proteomes" id="UP000248259"/>
    </source>
</evidence>
<evidence type="ECO:0000256" key="3">
    <source>
        <dbReference type="SAM" id="MobiDB-lite"/>
    </source>
</evidence>
<feature type="chain" id="PRO_5016271231" evidence="4">
    <location>
        <begin position="23"/>
        <end position="119"/>
    </location>
</feature>
<dbReference type="InterPro" id="IPR000026">
    <property type="entry name" value="N1-like"/>
</dbReference>
<reference evidence="5 6" key="1">
    <citation type="submission" date="2018-06" db="EMBL/GenBank/DDBJ databases">
        <title>Azoarcus communis strain SWub3 genome.</title>
        <authorList>
            <person name="Zorraquino Salvo V."/>
            <person name="Toubiana D."/>
            <person name="Blumwald E."/>
        </authorList>
    </citation>
    <scope>NUCLEOTIDE SEQUENCE [LARGE SCALE GENOMIC DNA]</scope>
    <source>
        <strain evidence="5 6">SWub3</strain>
    </source>
</reference>
<evidence type="ECO:0000256" key="1">
    <source>
        <dbReference type="ARBA" id="ARBA00022722"/>
    </source>
</evidence>
<evidence type="ECO:0000256" key="2">
    <source>
        <dbReference type="ARBA" id="ARBA00022801"/>
    </source>
</evidence>
<dbReference type="GO" id="GO:0004521">
    <property type="term" value="F:RNA endonuclease activity"/>
    <property type="evidence" value="ECO:0007669"/>
    <property type="project" value="InterPro"/>
</dbReference>
<keyword evidence="6" id="KW-1185">Reference proteome</keyword>
<dbReference type="OrthoDB" id="5326845at2"/>
<gene>
    <name evidence="5" type="ORF">DNK49_05650</name>
</gene>
<dbReference type="GO" id="GO:0016787">
    <property type="term" value="F:hydrolase activity"/>
    <property type="evidence" value="ECO:0007669"/>
    <property type="project" value="UniProtKB-KW"/>
</dbReference>
<dbReference type="EMBL" id="QKOE01000003">
    <property type="protein sequence ID" value="PZA17349.1"/>
    <property type="molecule type" value="Genomic_DNA"/>
</dbReference>
<dbReference type="InterPro" id="IPR016191">
    <property type="entry name" value="Ribonuclease/ribotoxin"/>
</dbReference>
<keyword evidence="2" id="KW-0378">Hydrolase</keyword>
<keyword evidence="1" id="KW-0540">Nuclease</keyword>
<protein>
    <submittedName>
        <fullName evidence="5">Ribonuclease</fullName>
    </submittedName>
</protein>
<keyword evidence="4" id="KW-0732">Signal</keyword>
<comment type="caution">
    <text evidence="5">The sequence shown here is derived from an EMBL/GenBank/DDBJ whole genome shotgun (WGS) entry which is preliminary data.</text>
</comment>
<feature type="region of interest" description="Disordered" evidence="3">
    <location>
        <begin position="72"/>
        <end position="92"/>
    </location>
</feature>
<dbReference type="SUPFAM" id="SSF53933">
    <property type="entry name" value="Microbial ribonucleases"/>
    <property type="match status" value="1"/>
</dbReference>
<dbReference type="GO" id="GO:0003723">
    <property type="term" value="F:RNA binding"/>
    <property type="evidence" value="ECO:0007669"/>
    <property type="project" value="InterPro"/>
</dbReference>
<proteinExistence type="predicted"/>
<dbReference type="Gene3D" id="3.10.450.30">
    <property type="entry name" value="Microbial ribonucleases"/>
    <property type="match status" value="1"/>
</dbReference>
<feature type="signal peptide" evidence="4">
    <location>
        <begin position="1"/>
        <end position="22"/>
    </location>
</feature>
<name>A0A323UXQ7_9RHOO</name>
<dbReference type="Pfam" id="PF00545">
    <property type="entry name" value="Ribonuclease"/>
    <property type="match status" value="1"/>
</dbReference>
<dbReference type="RefSeq" id="WP_110523365.1">
    <property type="nucleotide sequence ID" value="NZ_QKOE01000003.1"/>
</dbReference>
<evidence type="ECO:0000313" key="5">
    <source>
        <dbReference type="EMBL" id="PZA17349.1"/>
    </source>
</evidence>
<dbReference type="AlphaFoldDB" id="A0A323UXQ7"/>
<sequence length="119" mass="13385">MKPLHRLAALLAAAALTLGLNACSLSEPSAADLPPEAITTLELIQRGGPYPYRKDGTTFQNRERLLPDKPRGYYREYTVPTPGARDRGARRIVTGGQPPEVYYYTADHYRSFRRIEPRP</sequence>
<evidence type="ECO:0000256" key="4">
    <source>
        <dbReference type="SAM" id="SignalP"/>
    </source>
</evidence>